<gene>
    <name evidence="2" type="ORF">J9259_01870</name>
</gene>
<sequence length="170" mass="19693">MTWESGTSCLTLSTTGWREIERTKGLPMRIISGYQVKGRTCTWHTNMLVIDSELVDGKKPEDGRQCFLLYATNLDVTAENAAHLAQLYERRFGIESEYRTEKHAFTGKTTSRNHSIILFFMLPAVILRNLWLLWQWLTAMRNGRKRAADIPAADFADLFWKEALFRMISQ</sequence>
<dbReference type="SUPFAM" id="SSF53098">
    <property type="entry name" value="Ribonuclease H-like"/>
    <property type="match status" value="1"/>
</dbReference>
<feature type="transmembrane region" description="Helical" evidence="1">
    <location>
        <begin position="116"/>
        <end position="137"/>
    </location>
</feature>
<dbReference type="InterPro" id="IPR012337">
    <property type="entry name" value="RNaseH-like_sf"/>
</dbReference>
<evidence type="ECO:0008006" key="4">
    <source>
        <dbReference type="Google" id="ProtNLM"/>
    </source>
</evidence>
<comment type="caution">
    <text evidence="2">The sequence shown here is derived from an EMBL/GenBank/DDBJ whole genome shotgun (WGS) entry which is preliminary data.</text>
</comment>
<keyword evidence="1" id="KW-0812">Transmembrane</keyword>
<proteinExistence type="predicted"/>
<keyword evidence="1" id="KW-1133">Transmembrane helix</keyword>
<protein>
    <recommendedName>
        <fullName evidence="4">Transposase IS4-like domain-containing protein</fullName>
    </recommendedName>
</protein>
<name>A0A8J8CBR0_9ARCH</name>
<dbReference type="EMBL" id="JAGVSJ010000002">
    <property type="protein sequence ID" value="MBX8631261.1"/>
    <property type="molecule type" value="Genomic_DNA"/>
</dbReference>
<accession>A0A8J8CBR0</accession>
<evidence type="ECO:0000313" key="3">
    <source>
        <dbReference type="Proteomes" id="UP000716004"/>
    </source>
</evidence>
<evidence type="ECO:0000256" key="1">
    <source>
        <dbReference type="SAM" id="Phobius"/>
    </source>
</evidence>
<dbReference type="Proteomes" id="UP000716004">
    <property type="component" value="Unassembled WGS sequence"/>
</dbReference>
<reference evidence="2" key="1">
    <citation type="submission" date="2021-04" db="EMBL/GenBank/DDBJ databases">
        <title>Genomic insights into ecological role and evolution of a novel Thermoplasmata order Candidatus Sysuiplasmatales.</title>
        <authorList>
            <person name="Yuan Y."/>
        </authorList>
    </citation>
    <scope>NUCLEOTIDE SEQUENCE</scope>
    <source>
        <strain evidence="2">YP2-bin.285</strain>
    </source>
</reference>
<dbReference type="AlphaFoldDB" id="A0A8J8CBR0"/>
<keyword evidence="1" id="KW-0472">Membrane</keyword>
<organism evidence="2 3">
    <name type="scientific">Candidatus Sysuiplasma superficiale</name>
    <dbReference type="NCBI Taxonomy" id="2823368"/>
    <lineage>
        <taxon>Archaea</taxon>
        <taxon>Methanobacteriati</taxon>
        <taxon>Thermoplasmatota</taxon>
        <taxon>Thermoplasmata</taxon>
        <taxon>Candidatus Sysuiplasmatales</taxon>
        <taxon>Candidatus Sysuiplasmataceae</taxon>
        <taxon>Candidatus Sysuiplasma</taxon>
    </lineage>
</organism>
<evidence type="ECO:0000313" key="2">
    <source>
        <dbReference type="EMBL" id="MBX8631261.1"/>
    </source>
</evidence>